<keyword evidence="4" id="KW-1185">Reference proteome</keyword>
<evidence type="ECO:0000313" key="3">
    <source>
        <dbReference type="EMBL" id="KAL2487137.1"/>
    </source>
</evidence>
<protein>
    <submittedName>
        <fullName evidence="3">Pentatricopeptide repeat-containing protein</fullName>
    </submittedName>
</protein>
<dbReference type="InterPro" id="IPR011990">
    <property type="entry name" value="TPR-like_helical_dom_sf"/>
</dbReference>
<dbReference type="NCBIfam" id="TIGR00756">
    <property type="entry name" value="PPR"/>
    <property type="match status" value="2"/>
</dbReference>
<accession>A0ABD1RFE4</accession>
<dbReference type="EMBL" id="JBFOLK010000009">
    <property type="protein sequence ID" value="KAL2487137.1"/>
    <property type="molecule type" value="Genomic_DNA"/>
</dbReference>
<dbReference type="PANTHER" id="PTHR47926:SF503">
    <property type="entry name" value="PENTATRICOPEPTIDE REPEAT-CONTAINING PROTEIN"/>
    <property type="match status" value="1"/>
</dbReference>
<evidence type="ECO:0000256" key="2">
    <source>
        <dbReference type="PROSITE-ProRule" id="PRU00708"/>
    </source>
</evidence>
<comment type="caution">
    <text evidence="3">The sequence shown here is derived from an EMBL/GenBank/DDBJ whole genome shotgun (WGS) entry which is preliminary data.</text>
</comment>
<dbReference type="PANTHER" id="PTHR47926">
    <property type="entry name" value="PENTATRICOPEPTIDE REPEAT-CONTAINING PROTEIN"/>
    <property type="match status" value="1"/>
</dbReference>
<dbReference type="InterPro" id="IPR046960">
    <property type="entry name" value="PPR_At4g14850-like_plant"/>
</dbReference>
<dbReference type="AlphaFoldDB" id="A0ABD1RFE4"/>
<dbReference type="Pfam" id="PF13812">
    <property type="entry name" value="PPR_3"/>
    <property type="match status" value="1"/>
</dbReference>
<evidence type="ECO:0000313" key="4">
    <source>
        <dbReference type="Proteomes" id="UP001604336"/>
    </source>
</evidence>
<dbReference type="Gene3D" id="1.25.40.10">
    <property type="entry name" value="Tetratricopeptide repeat domain"/>
    <property type="match status" value="2"/>
</dbReference>
<dbReference type="InterPro" id="IPR002885">
    <property type="entry name" value="PPR_rpt"/>
</dbReference>
<dbReference type="Proteomes" id="UP001604336">
    <property type="component" value="Unassembled WGS sequence"/>
</dbReference>
<proteinExistence type="predicted"/>
<dbReference type="PROSITE" id="PS51375">
    <property type="entry name" value="PPR"/>
    <property type="match status" value="1"/>
</dbReference>
<reference evidence="4" key="1">
    <citation type="submission" date="2024-07" db="EMBL/GenBank/DDBJ databases">
        <title>Two chromosome-level genome assemblies of Korean endemic species Abeliophyllum distichum and Forsythia ovata (Oleaceae).</title>
        <authorList>
            <person name="Jang H."/>
        </authorList>
    </citation>
    <scope>NUCLEOTIDE SEQUENCE [LARGE SCALE GENOMIC DNA]</scope>
</reference>
<gene>
    <name evidence="3" type="ORF">Adt_31893</name>
</gene>
<keyword evidence="1" id="KW-0677">Repeat</keyword>
<evidence type="ECO:0000256" key="1">
    <source>
        <dbReference type="ARBA" id="ARBA00022737"/>
    </source>
</evidence>
<name>A0ABD1RFE4_9LAMI</name>
<feature type="repeat" description="PPR" evidence="2">
    <location>
        <begin position="64"/>
        <end position="98"/>
    </location>
</feature>
<organism evidence="3 4">
    <name type="scientific">Abeliophyllum distichum</name>
    <dbReference type="NCBI Taxonomy" id="126358"/>
    <lineage>
        <taxon>Eukaryota</taxon>
        <taxon>Viridiplantae</taxon>
        <taxon>Streptophyta</taxon>
        <taxon>Embryophyta</taxon>
        <taxon>Tracheophyta</taxon>
        <taxon>Spermatophyta</taxon>
        <taxon>Magnoliopsida</taxon>
        <taxon>eudicotyledons</taxon>
        <taxon>Gunneridae</taxon>
        <taxon>Pentapetalae</taxon>
        <taxon>asterids</taxon>
        <taxon>lamiids</taxon>
        <taxon>Lamiales</taxon>
        <taxon>Oleaceae</taxon>
        <taxon>Forsythieae</taxon>
        <taxon>Abeliophyllum</taxon>
    </lineage>
</organism>
<sequence length="105" mass="11600">MVSGYAQNGLGTEVLNLYHDMELLGMQPDAVTFFGVLSSCANLGVQKVGIEIEKKIEHYGLGYNRFLKNALINMYAMCGNLARARSIFDNMPEKHLVSWTAIISG</sequence>